<sequence>MLPPSAHRVTRETERAWANGRAPFRVPISFQRLAPCAFNVTKCPREILEREAFFAGSPSSGTASSFTSKPLSSLMALSGLRAAALAARLGLRHGQCQRPHDQLSVPYVHVCLMQISLPTTVSMFFLCCPFFFLFLFLTDFPLTSPPFL</sequence>
<evidence type="ECO:0000313" key="2">
    <source>
        <dbReference type="EMBL" id="KAF6474704.1"/>
    </source>
</evidence>
<evidence type="ECO:0008006" key="4">
    <source>
        <dbReference type="Google" id="ProtNLM"/>
    </source>
</evidence>
<keyword evidence="3" id="KW-1185">Reference proteome</keyword>
<protein>
    <recommendedName>
        <fullName evidence="4">Transmembrane protein</fullName>
    </recommendedName>
</protein>
<accession>A0A7J8HQS9</accession>
<name>A0A7J8HQS9_ROUAE</name>
<dbReference type="EMBL" id="JACASE010000004">
    <property type="protein sequence ID" value="KAF6474704.1"/>
    <property type="molecule type" value="Genomic_DNA"/>
</dbReference>
<comment type="caution">
    <text evidence="2">The sequence shown here is derived from an EMBL/GenBank/DDBJ whole genome shotgun (WGS) entry which is preliminary data.</text>
</comment>
<feature type="transmembrane region" description="Helical" evidence="1">
    <location>
        <begin position="112"/>
        <end position="137"/>
    </location>
</feature>
<organism evidence="2 3">
    <name type="scientific">Rousettus aegyptiacus</name>
    <name type="common">Egyptian fruit bat</name>
    <name type="synonym">Pteropus aegyptiacus</name>
    <dbReference type="NCBI Taxonomy" id="9407"/>
    <lineage>
        <taxon>Eukaryota</taxon>
        <taxon>Metazoa</taxon>
        <taxon>Chordata</taxon>
        <taxon>Craniata</taxon>
        <taxon>Vertebrata</taxon>
        <taxon>Euteleostomi</taxon>
        <taxon>Mammalia</taxon>
        <taxon>Eutheria</taxon>
        <taxon>Laurasiatheria</taxon>
        <taxon>Chiroptera</taxon>
        <taxon>Yinpterochiroptera</taxon>
        <taxon>Pteropodoidea</taxon>
        <taxon>Pteropodidae</taxon>
        <taxon>Rousettinae</taxon>
        <taxon>Rousettus</taxon>
    </lineage>
</organism>
<proteinExistence type="predicted"/>
<gene>
    <name evidence="2" type="ORF">HJG63_010876</name>
</gene>
<keyword evidence="1" id="KW-0472">Membrane</keyword>
<keyword evidence="1" id="KW-0812">Transmembrane</keyword>
<evidence type="ECO:0000313" key="3">
    <source>
        <dbReference type="Proteomes" id="UP000593571"/>
    </source>
</evidence>
<dbReference type="Proteomes" id="UP000593571">
    <property type="component" value="Unassembled WGS sequence"/>
</dbReference>
<reference evidence="2 3" key="1">
    <citation type="journal article" date="2020" name="Nature">
        <title>Six reference-quality genomes reveal evolution of bat adaptations.</title>
        <authorList>
            <person name="Jebb D."/>
            <person name="Huang Z."/>
            <person name="Pippel M."/>
            <person name="Hughes G.M."/>
            <person name="Lavrichenko K."/>
            <person name="Devanna P."/>
            <person name="Winkler S."/>
            <person name="Jermiin L.S."/>
            <person name="Skirmuntt E.C."/>
            <person name="Katzourakis A."/>
            <person name="Burkitt-Gray L."/>
            <person name="Ray D.A."/>
            <person name="Sullivan K.A.M."/>
            <person name="Roscito J.G."/>
            <person name="Kirilenko B.M."/>
            <person name="Davalos L.M."/>
            <person name="Corthals A.P."/>
            <person name="Power M.L."/>
            <person name="Jones G."/>
            <person name="Ransome R.D."/>
            <person name="Dechmann D.K.N."/>
            <person name="Locatelli A.G."/>
            <person name="Puechmaille S.J."/>
            <person name="Fedrigo O."/>
            <person name="Jarvis E.D."/>
            <person name="Hiller M."/>
            <person name="Vernes S.C."/>
            <person name="Myers E.W."/>
            <person name="Teeling E.C."/>
        </authorList>
    </citation>
    <scope>NUCLEOTIDE SEQUENCE [LARGE SCALE GENOMIC DNA]</scope>
    <source>
        <strain evidence="2">MRouAeg1</strain>
        <tissue evidence="2">Muscle</tissue>
    </source>
</reference>
<keyword evidence="1" id="KW-1133">Transmembrane helix</keyword>
<evidence type="ECO:0000256" key="1">
    <source>
        <dbReference type="SAM" id="Phobius"/>
    </source>
</evidence>
<dbReference type="AlphaFoldDB" id="A0A7J8HQS9"/>